<feature type="region of interest" description="Disordered" evidence="1">
    <location>
        <begin position="67"/>
        <end position="117"/>
    </location>
</feature>
<dbReference type="Proteomes" id="UP000257109">
    <property type="component" value="Unassembled WGS sequence"/>
</dbReference>
<sequence length="117" mass="13143">MDKDNTKAFATTHSYFLKKVRIYFIYETIIPFFDLATFIPRKYLKDPRSLISNVVEMELFKRFISNASSPTPKVSGSGEHISGEGSAAHGNNAGLVPDHHKKGDLTKLEQELDAKRA</sequence>
<feature type="non-terminal residue" evidence="3">
    <location>
        <position position="1"/>
    </location>
</feature>
<feature type="compositionally biased region" description="Low complexity" evidence="1">
    <location>
        <begin position="75"/>
        <end position="86"/>
    </location>
</feature>
<reference evidence="3" key="1">
    <citation type="submission" date="2018-05" db="EMBL/GenBank/DDBJ databases">
        <title>Draft genome of Mucuna pruriens seed.</title>
        <authorList>
            <person name="Nnadi N.E."/>
            <person name="Vos R."/>
            <person name="Hasami M.H."/>
            <person name="Devisetty U.K."/>
            <person name="Aguiy J.C."/>
        </authorList>
    </citation>
    <scope>NUCLEOTIDE SEQUENCE [LARGE SCALE GENOMIC DNA]</scope>
    <source>
        <strain evidence="3">JCA_2017</strain>
    </source>
</reference>
<evidence type="ECO:0000256" key="2">
    <source>
        <dbReference type="SAM" id="Phobius"/>
    </source>
</evidence>
<organism evidence="3 4">
    <name type="scientific">Mucuna pruriens</name>
    <name type="common">Velvet bean</name>
    <name type="synonym">Dolichos pruriens</name>
    <dbReference type="NCBI Taxonomy" id="157652"/>
    <lineage>
        <taxon>Eukaryota</taxon>
        <taxon>Viridiplantae</taxon>
        <taxon>Streptophyta</taxon>
        <taxon>Embryophyta</taxon>
        <taxon>Tracheophyta</taxon>
        <taxon>Spermatophyta</taxon>
        <taxon>Magnoliopsida</taxon>
        <taxon>eudicotyledons</taxon>
        <taxon>Gunneridae</taxon>
        <taxon>Pentapetalae</taxon>
        <taxon>rosids</taxon>
        <taxon>fabids</taxon>
        <taxon>Fabales</taxon>
        <taxon>Fabaceae</taxon>
        <taxon>Papilionoideae</taxon>
        <taxon>50 kb inversion clade</taxon>
        <taxon>NPAAA clade</taxon>
        <taxon>indigoferoid/millettioid clade</taxon>
        <taxon>Phaseoleae</taxon>
        <taxon>Mucuna</taxon>
    </lineage>
</organism>
<keyword evidence="4" id="KW-1185">Reference proteome</keyword>
<keyword evidence="2" id="KW-1133">Transmembrane helix</keyword>
<evidence type="ECO:0000313" key="4">
    <source>
        <dbReference type="Proteomes" id="UP000257109"/>
    </source>
</evidence>
<dbReference type="AlphaFoldDB" id="A0A371HDL4"/>
<dbReference type="EMBL" id="QJKJ01002879">
    <property type="protein sequence ID" value="RDY00899.1"/>
    <property type="molecule type" value="Genomic_DNA"/>
</dbReference>
<proteinExistence type="predicted"/>
<keyword evidence="2" id="KW-0812">Transmembrane</keyword>
<feature type="compositionally biased region" description="Basic and acidic residues" evidence="1">
    <location>
        <begin position="97"/>
        <end position="117"/>
    </location>
</feature>
<gene>
    <name evidence="3" type="ORF">CR513_15856</name>
</gene>
<evidence type="ECO:0000256" key="1">
    <source>
        <dbReference type="SAM" id="MobiDB-lite"/>
    </source>
</evidence>
<accession>A0A371HDL4</accession>
<evidence type="ECO:0000313" key="3">
    <source>
        <dbReference type="EMBL" id="RDY00899.1"/>
    </source>
</evidence>
<keyword evidence="2" id="KW-0472">Membrane</keyword>
<protein>
    <submittedName>
        <fullName evidence="3">Uncharacterized protein</fullName>
    </submittedName>
</protein>
<comment type="caution">
    <text evidence="3">The sequence shown here is derived from an EMBL/GenBank/DDBJ whole genome shotgun (WGS) entry which is preliminary data.</text>
</comment>
<name>A0A371HDL4_MUCPR</name>
<feature type="transmembrane region" description="Helical" evidence="2">
    <location>
        <begin position="20"/>
        <end position="39"/>
    </location>
</feature>